<keyword evidence="6 8" id="KW-0067">ATP-binding</keyword>
<comment type="subcellular location">
    <subcellularLocation>
        <location evidence="1 8">Cytoplasm</location>
    </subcellularLocation>
</comment>
<dbReference type="InterPro" id="IPR015262">
    <property type="entry name" value="tRNA_Ile_lys_synt_subst-bd"/>
</dbReference>
<comment type="caution">
    <text evidence="10">The sequence shown here is derived from an EMBL/GenBank/DDBJ whole genome shotgun (WGS) entry which is preliminary data.</text>
</comment>
<dbReference type="InterPro" id="IPR014729">
    <property type="entry name" value="Rossmann-like_a/b/a_fold"/>
</dbReference>
<evidence type="ECO:0000256" key="3">
    <source>
        <dbReference type="ARBA" id="ARBA00022598"/>
    </source>
</evidence>
<dbReference type="NCBIfam" id="TIGR02433">
    <property type="entry name" value="lysidine_TilS_C"/>
    <property type="match status" value="1"/>
</dbReference>
<evidence type="ECO:0000256" key="2">
    <source>
        <dbReference type="ARBA" id="ARBA00022490"/>
    </source>
</evidence>
<dbReference type="Proteomes" id="UP001429984">
    <property type="component" value="Unassembled WGS sequence"/>
</dbReference>
<dbReference type="Pfam" id="PF09179">
    <property type="entry name" value="TilS"/>
    <property type="match status" value="1"/>
</dbReference>
<keyword evidence="11" id="KW-1185">Reference proteome</keyword>
<sequence length="430" mass="47433">MLTAEASALTWALHDRPDAPLCVGFSGGMDSTVLLHLLAQRHTPDLRAVHVHHGLHPHADAWAEHCRAVCTALDVPLTVVKVQVVPAGEGLEAAARAARHAAFEDLLAADEVLALGHHRDDQAETLLLRALRASGPEGLGAMRRWREFGRGRLWRPLLDHGRDAVAAYAEEHGLRWIDDPSNTDVRHDRNFLRQRVLPVLRERWPHADAALAQSASRCADAGDLLAESDLAALASVATTDPHCLSRPRLAALPPMRRARVLRAWTSKLGLPPLPAHGIVRIEGEVLAARADAEAEFRWQDVVVRSWRDLLHAGSARTPLPQDWQCTWNGRAPLALPFGGVLRLEGVEGFGIDVIVRGRRGGERIALPGRDHSHALKHVLQDLGVPPWVRERMPLLCDADDHVLAAADLAYSAEFDAWLRESGAWLRWFEE</sequence>
<organism evidence="10 11">
    <name type="scientific">Lysobacter niastensis</name>
    <dbReference type="NCBI Taxonomy" id="380629"/>
    <lineage>
        <taxon>Bacteria</taxon>
        <taxon>Pseudomonadati</taxon>
        <taxon>Pseudomonadota</taxon>
        <taxon>Gammaproteobacteria</taxon>
        <taxon>Lysobacterales</taxon>
        <taxon>Lysobacteraceae</taxon>
        <taxon>Lysobacter</taxon>
    </lineage>
</organism>
<dbReference type="InterPro" id="IPR012094">
    <property type="entry name" value="tRNA_Ile_lys_synt"/>
</dbReference>
<feature type="domain" description="Lysidine-tRNA(Ile) synthetase C-terminal" evidence="9">
    <location>
        <begin position="353"/>
        <end position="427"/>
    </location>
</feature>
<dbReference type="HAMAP" id="MF_01161">
    <property type="entry name" value="tRNA_Ile_lys_synt"/>
    <property type="match status" value="1"/>
</dbReference>
<evidence type="ECO:0000256" key="8">
    <source>
        <dbReference type="HAMAP-Rule" id="MF_01161"/>
    </source>
</evidence>
<dbReference type="Pfam" id="PF01171">
    <property type="entry name" value="ATP_bind_3"/>
    <property type="match status" value="1"/>
</dbReference>
<evidence type="ECO:0000256" key="5">
    <source>
        <dbReference type="ARBA" id="ARBA00022741"/>
    </source>
</evidence>
<dbReference type="RefSeq" id="WP_194929471.1">
    <property type="nucleotide sequence ID" value="NZ_JADLZT010000001.1"/>
</dbReference>
<dbReference type="SUPFAM" id="SSF56037">
    <property type="entry name" value="PheT/TilS domain"/>
    <property type="match status" value="1"/>
</dbReference>
<dbReference type="Pfam" id="PF11734">
    <property type="entry name" value="TilS_C"/>
    <property type="match status" value="1"/>
</dbReference>
<dbReference type="PANTHER" id="PTHR43033:SF1">
    <property type="entry name" value="TRNA(ILE)-LYSIDINE SYNTHASE-RELATED"/>
    <property type="match status" value="1"/>
</dbReference>
<keyword evidence="4 8" id="KW-0819">tRNA processing</keyword>
<evidence type="ECO:0000256" key="4">
    <source>
        <dbReference type="ARBA" id="ARBA00022694"/>
    </source>
</evidence>
<evidence type="ECO:0000313" key="10">
    <source>
        <dbReference type="EMBL" id="MBF6022898.1"/>
    </source>
</evidence>
<name>A0ABS0B3L1_9GAMM</name>
<comment type="similarity">
    <text evidence="8">Belongs to the tRNA(Ile)-lysidine synthase family.</text>
</comment>
<dbReference type="Gene3D" id="3.40.50.620">
    <property type="entry name" value="HUPs"/>
    <property type="match status" value="1"/>
</dbReference>
<comment type="catalytic activity">
    <reaction evidence="7 8">
        <text>cytidine(34) in tRNA(Ile2) + L-lysine + ATP = lysidine(34) in tRNA(Ile2) + AMP + diphosphate + H(+)</text>
        <dbReference type="Rhea" id="RHEA:43744"/>
        <dbReference type="Rhea" id="RHEA-COMP:10625"/>
        <dbReference type="Rhea" id="RHEA-COMP:10670"/>
        <dbReference type="ChEBI" id="CHEBI:15378"/>
        <dbReference type="ChEBI" id="CHEBI:30616"/>
        <dbReference type="ChEBI" id="CHEBI:32551"/>
        <dbReference type="ChEBI" id="CHEBI:33019"/>
        <dbReference type="ChEBI" id="CHEBI:82748"/>
        <dbReference type="ChEBI" id="CHEBI:83665"/>
        <dbReference type="ChEBI" id="CHEBI:456215"/>
        <dbReference type="EC" id="6.3.4.19"/>
    </reaction>
</comment>
<evidence type="ECO:0000259" key="9">
    <source>
        <dbReference type="SMART" id="SM00977"/>
    </source>
</evidence>
<accession>A0ABS0B3L1</accession>
<feature type="binding site" evidence="8">
    <location>
        <begin position="26"/>
        <end position="31"/>
    </location>
    <ligand>
        <name>ATP</name>
        <dbReference type="ChEBI" id="CHEBI:30616"/>
    </ligand>
</feature>
<dbReference type="SMART" id="SM00977">
    <property type="entry name" value="TilS_C"/>
    <property type="match status" value="1"/>
</dbReference>
<comment type="domain">
    <text evidence="8">The N-terminal region contains the highly conserved SGGXDS motif, predicted to be a P-loop motif involved in ATP binding.</text>
</comment>
<keyword evidence="5 8" id="KW-0547">Nucleotide-binding</keyword>
<keyword evidence="2 8" id="KW-0963">Cytoplasm</keyword>
<comment type="function">
    <text evidence="8">Ligates lysine onto the cytidine present at position 34 of the AUA codon-specific tRNA(Ile) that contains the anticodon CAU, in an ATP-dependent manner. Cytidine is converted to lysidine, thus changing the amino acid specificity of the tRNA from methionine to isoleucine.</text>
</comment>
<dbReference type="InterPro" id="IPR012795">
    <property type="entry name" value="tRNA_Ile_lys_synt_N"/>
</dbReference>
<dbReference type="SUPFAM" id="SSF82829">
    <property type="entry name" value="MesJ substrate recognition domain-like"/>
    <property type="match status" value="1"/>
</dbReference>
<dbReference type="EMBL" id="JADLZT010000001">
    <property type="protein sequence ID" value="MBF6022898.1"/>
    <property type="molecule type" value="Genomic_DNA"/>
</dbReference>
<dbReference type="GO" id="GO:0032267">
    <property type="term" value="F:tRNA(Ile)-lysidine synthase activity"/>
    <property type="evidence" value="ECO:0007669"/>
    <property type="project" value="UniProtKB-EC"/>
</dbReference>
<dbReference type="CDD" id="cd01992">
    <property type="entry name" value="TilS_N"/>
    <property type="match status" value="1"/>
</dbReference>
<protein>
    <recommendedName>
        <fullName evidence="8">tRNA(Ile)-lysidine synthase</fullName>
        <ecNumber evidence="8">6.3.4.19</ecNumber>
    </recommendedName>
    <alternativeName>
        <fullName evidence="8">tRNA(Ile)-2-lysyl-cytidine synthase</fullName>
    </alternativeName>
    <alternativeName>
        <fullName evidence="8">tRNA(Ile)-lysidine synthetase</fullName>
    </alternativeName>
</protein>
<evidence type="ECO:0000256" key="7">
    <source>
        <dbReference type="ARBA" id="ARBA00048539"/>
    </source>
</evidence>
<gene>
    <name evidence="8 10" type="primary">tilS</name>
    <name evidence="10" type="ORF">IU514_02535</name>
</gene>
<evidence type="ECO:0000256" key="1">
    <source>
        <dbReference type="ARBA" id="ARBA00004496"/>
    </source>
</evidence>
<reference evidence="10 11" key="1">
    <citation type="submission" date="2020-11" db="EMBL/GenBank/DDBJ databases">
        <title>Draft Genome Sequence and Secondary Metabolite Biosynthetic Potential of the Lysobacter niastensis Type strain DSM 18481.</title>
        <authorList>
            <person name="Turrini P."/>
            <person name="Artuso I."/>
            <person name="Tescari M."/>
            <person name="Lugli G.A."/>
            <person name="Frangipani E."/>
            <person name="Ventura M."/>
            <person name="Visca P."/>
        </authorList>
    </citation>
    <scope>NUCLEOTIDE SEQUENCE [LARGE SCALE GENOMIC DNA]</scope>
    <source>
        <strain evidence="10 11">DSM 18481</strain>
    </source>
</reference>
<keyword evidence="3 8" id="KW-0436">Ligase</keyword>
<dbReference type="EC" id="6.3.4.19" evidence="8"/>
<dbReference type="SUPFAM" id="SSF52402">
    <property type="entry name" value="Adenine nucleotide alpha hydrolases-like"/>
    <property type="match status" value="1"/>
</dbReference>
<evidence type="ECO:0000256" key="6">
    <source>
        <dbReference type="ARBA" id="ARBA00022840"/>
    </source>
</evidence>
<dbReference type="InterPro" id="IPR011063">
    <property type="entry name" value="TilS/TtcA_N"/>
</dbReference>
<dbReference type="InterPro" id="IPR012796">
    <property type="entry name" value="Lysidine-tRNA-synth_C"/>
</dbReference>
<proteinExistence type="inferred from homology"/>
<dbReference type="Gene3D" id="1.20.59.20">
    <property type="match status" value="1"/>
</dbReference>
<evidence type="ECO:0000313" key="11">
    <source>
        <dbReference type="Proteomes" id="UP001429984"/>
    </source>
</evidence>
<dbReference type="NCBIfam" id="TIGR02432">
    <property type="entry name" value="lysidine_TilS_N"/>
    <property type="match status" value="1"/>
</dbReference>
<dbReference type="PANTHER" id="PTHR43033">
    <property type="entry name" value="TRNA(ILE)-LYSIDINE SYNTHASE-RELATED"/>
    <property type="match status" value="1"/>
</dbReference>